<sequence>MPVTINRRATWAQYVTDEKSPGHAARDPQPENTNEWNPVAGVFIHYRGNK</sequence>
<feature type="compositionally biased region" description="Basic and acidic residues" evidence="1">
    <location>
        <begin position="16"/>
        <end position="29"/>
    </location>
</feature>
<keyword evidence="3" id="KW-1185">Reference proteome</keyword>
<evidence type="ECO:0000313" key="2">
    <source>
        <dbReference type="EMBL" id="MDI6103353.1"/>
    </source>
</evidence>
<evidence type="ECO:0000256" key="1">
    <source>
        <dbReference type="SAM" id="MobiDB-lite"/>
    </source>
</evidence>
<protein>
    <submittedName>
        <fullName evidence="2">Uncharacterized protein</fullName>
    </submittedName>
</protein>
<feature type="region of interest" description="Disordered" evidence="1">
    <location>
        <begin position="1"/>
        <end position="36"/>
    </location>
</feature>
<dbReference type="EMBL" id="JASCTH010000025">
    <property type="protein sequence ID" value="MDI6103353.1"/>
    <property type="molecule type" value="Genomic_DNA"/>
</dbReference>
<dbReference type="RefSeq" id="WP_282764383.1">
    <property type="nucleotide sequence ID" value="NZ_JASCTH010000025.1"/>
</dbReference>
<reference evidence="2 3" key="1">
    <citation type="submission" date="2023-05" db="EMBL/GenBank/DDBJ databases">
        <title>Actinoplanes sp. NEAU-A12 genome sequencing.</title>
        <authorList>
            <person name="Wang Z.-S."/>
        </authorList>
    </citation>
    <scope>NUCLEOTIDE SEQUENCE [LARGE SCALE GENOMIC DNA]</scope>
    <source>
        <strain evidence="2 3">NEAU-A12</strain>
    </source>
</reference>
<dbReference type="Proteomes" id="UP001241758">
    <property type="component" value="Unassembled WGS sequence"/>
</dbReference>
<comment type="caution">
    <text evidence="2">The sequence shown here is derived from an EMBL/GenBank/DDBJ whole genome shotgun (WGS) entry which is preliminary data.</text>
</comment>
<evidence type="ECO:0000313" key="3">
    <source>
        <dbReference type="Proteomes" id="UP001241758"/>
    </source>
</evidence>
<gene>
    <name evidence="2" type="ORF">QLQ12_32565</name>
</gene>
<accession>A0ABT6WUD6</accession>
<proteinExistence type="predicted"/>
<name>A0ABT6WUD6_9ACTN</name>
<organism evidence="2 3">
    <name type="scientific">Actinoplanes sandaracinus</name>
    <dbReference type="NCBI Taxonomy" id="3045177"/>
    <lineage>
        <taxon>Bacteria</taxon>
        <taxon>Bacillati</taxon>
        <taxon>Actinomycetota</taxon>
        <taxon>Actinomycetes</taxon>
        <taxon>Micromonosporales</taxon>
        <taxon>Micromonosporaceae</taxon>
        <taxon>Actinoplanes</taxon>
    </lineage>
</organism>